<dbReference type="InterPro" id="IPR003439">
    <property type="entry name" value="ABC_transporter-like_ATP-bd"/>
</dbReference>
<reference evidence="8" key="2">
    <citation type="submission" date="2004-02" db="EMBL/GenBank/DDBJ databases">
        <authorList>
            <person name="Fuetterer O."/>
            <person name="Angelov A."/>
            <person name="Liesegang H."/>
            <person name="Gottschalk G."/>
            <person name="Schleper C."/>
            <person name="Schepers B."/>
            <person name="Dock C."/>
            <person name="Antranikian G."/>
            <person name="Liebl W."/>
        </authorList>
    </citation>
    <scope>NUCLEOTIDE SEQUENCE</scope>
    <source>
        <strain evidence="8">DSM 9790</strain>
    </source>
</reference>
<dbReference type="SMART" id="SM00382">
    <property type="entry name" value="AAA"/>
    <property type="match status" value="1"/>
</dbReference>
<evidence type="ECO:0000256" key="5">
    <source>
        <dbReference type="ARBA" id="ARBA00022840"/>
    </source>
</evidence>
<dbReference type="Gene3D" id="3.40.50.300">
    <property type="entry name" value="P-loop containing nucleotide triphosphate hydrolases"/>
    <property type="match status" value="1"/>
</dbReference>
<dbReference type="Proteomes" id="UP000000438">
    <property type="component" value="Chromosome"/>
</dbReference>
<keyword evidence="4" id="KW-0547">Nucleotide-binding</keyword>
<comment type="subcellular location">
    <subcellularLocation>
        <location evidence="1">Cell membrane</location>
        <topology evidence="1">Peripheral membrane protein</topology>
    </subcellularLocation>
</comment>
<proteinExistence type="predicted"/>
<keyword evidence="11" id="KW-1185">Reference proteome</keyword>
<dbReference type="InterPro" id="IPR047641">
    <property type="entry name" value="ABC_transpr_MalK/UgpC-like"/>
</dbReference>
<keyword evidence="2" id="KW-0813">Transport</keyword>
<dbReference type="Gene3D" id="2.40.50.140">
    <property type="entry name" value="Nucleic acid-binding proteins"/>
    <property type="match status" value="1"/>
</dbReference>
<dbReference type="GO" id="GO:0005524">
    <property type="term" value="F:ATP binding"/>
    <property type="evidence" value="ECO:0007669"/>
    <property type="project" value="UniProtKB-KW"/>
</dbReference>
<dbReference type="Pfam" id="PF17847">
    <property type="entry name" value="GlcV_C_terminal"/>
    <property type="match status" value="1"/>
</dbReference>
<evidence type="ECO:0000313" key="9">
    <source>
        <dbReference type="EMBL" id="SMD30950.1"/>
    </source>
</evidence>
<dbReference type="NCBIfam" id="NF040933">
    <property type="entry name" value="ABC_arch_GlcV"/>
    <property type="match status" value="1"/>
</dbReference>
<evidence type="ECO:0000259" key="7">
    <source>
        <dbReference type="PROSITE" id="PS50893"/>
    </source>
</evidence>
<evidence type="ECO:0000313" key="11">
    <source>
        <dbReference type="Proteomes" id="UP000192315"/>
    </source>
</evidence>
<accession>A0A8G2FWT4</accession>
<dbReference type="CDD" id="cd03259">
    <property type="entry name" value="ABC_Carb_Solutes_like"/>
    <property type="match status" value="1"/>
</dbReference>
<dbReference type="InterPro" id="IPR003593">
    <property type="entry name" value="AAA+_ATPase"/>
</dbReference>
<dbReference type="SUPFAM" id="SSF52540">
    <property type="entry name" value="P-loop containing nucleoside triphosphate hydrolases"/>
    <property type="match status" value="1"/>
</dbReference>
<dbReference type="Gene3D" id="2.40.50.100">
    <property type="match status" value="1"/>
</dbReference>
<dbReference type="FunCoup" id="Q6KZ73">
    <property type="interactions" value="49"/>
</dbReference>
<dbReference type="HOGENOM" id="CLU_000604_1_1_2"/>
<dbReference type="EMBL" id="AE017261">
    <property type="protein sequence ID" value="AAT43979.1"/>
    <property type="molecule type" value="Genomic_DNA"/>
</dbReference>
<dbReference type="KEGG" id="pto:PTO1394"/>
<name>Q6KZ73_PICTO</name>
<dbReference type="InterPro" id="IPR040856">
    <property type="entry name" value="GlcV_C"/>
</dbReference>
<protein>
    <submittedName>
        <fullName evidence="8">Alpha glucoside ABC transporter ATP-binding protein</fullName>
    </submittedName>
    <submittedName>
        <fullName evidence="9">Carbohydrate ABC transporter ATP-binding protein, CUT1 family</fullName>
    </submittedName>
</protein>
<reference evidence="9 11" key="3">
    <citation type="submission" date="2017-04" db="EMBL/GenBank/DDBJ databases">
        <authorList>
            <person name="Varghese N."/>
            <person name="Submissions S."/>
        </authorList>
    </citation>
    <scope>NUCLEOTIDE SEQUENCE [LARGE SCALE GENOMIC DNA]</scope>
    <source>
        <strain evidence="9 11">DSM 9789</strain>
    </source>
</reference>
<evidence type="ECO:0000256" key="6">
    <source>
        <dbReference type="ARBA" id="ARBA00023136"/>
    </source>
</evidence>
<evidence type="ECO:0000256" key="2">
    <source>
        <dbReference type="ARBA" id="ARBA00022448"/>
    </source>
</evidence>
<gene>
    <name evidence="8" type="ordered locus">PTO1394</name>
    <name evidence="9" type="ORF">SAMN02745355_0868</name>
</gene>
<accession>Q6KZ73</accession>
<evidence type="ECO:0000256" key="3">
    <source>
        <dbReference type="ARBA" id="ARBA00022475"/>
    </source>
</evidence>
<dbReference type="InterPro" id="IPR008995">
    <property type="entry name" value="Mo/tungstate-bd_C_term_dom"/>
</dbReference>
<keyword evidence="5 8" id="KW-0067">ATP-binding</keyword>
<dbReference type="PANTHER" id="PTHR43875:SF4">
    <property type="entry name" value="GLUCOSE IMPORT ATP-BINDING PROTEIN GLCV"/>
    <property type="match status" value="1"/>
</dbReference>
<sequence>MQRDDIMEIRLENVNKTFKNGKRVVEALKNINIKINDGEFFGVLGPSGAGKTTLMRVIAGLETPTTGSVYFDNNVVARDNKNIVDVEDRNIGMVFQTWGLYPHLSVYDNIAFPLRVKRWSEDEIKKRIYEITDILNIRNTINLKPGQISGGQQQRVALCRALVKNPTILILDEPFSNLDAVIKDSARELAREIHNRDTITTLIVSHDPADIFSLADRAAVINHGVMEQLAEPLEIYDNPKSLDISKLIGDINTFEVEIENDNDTPFFDLNGTKIEAPGYPAGRAIIGIRPEDIKILDNDDKGYKNIGEATVRVSSYASGQFKITLSFVNSDIQFSINSEIPYKTGKNVPIGIRENKIKFFDINTGAALKLMAEQNEA</sequence>
<dbReference type="InterPro" id="IPR053598">
    <property type="entry name" value="ABC-Glucose_import_ATPase"/>
</dbReference>
<dbReference type="EMBL" id="FWYE01000002">
    <property type="protein sequence ID" value="SMD30950.1"/>
    <property type="molecule type" value="Genomic_DNA"/>
</dbReference>
<dbReference type="GO" id="GO:0016887">
    <property type="term" value="F:ATP hydrolysis activity"/>
    <property type="evidence" value="ECO:0007669"/>
    <property type="project" value="InterPro"/>
</dbReference>
<evidence type="ECO:0000313" key="8">
    <source>
        <dbReference type="EMBL" id="AAT43979.1"/>
    </source>
</evidence>
<evidence type="ECO:0000313" key="10">
    <source>
        <dbReference type="Proteomes" id="UP000000438"/>
    </source>
</evidence>
<evidence type="ECO:0000256" key="4">
    <source>
        <dbReference type="ARBA" id="ARBA00022741"/>
    </source>
</evidence>
<dbReference type="FunFam" id="3.40.50.300:FF:000042">
    <property type="entry name" value="Maltose/maltodextrin ABC transporter, ATP-binding protein"/>
    <property type="match status" value="1"/>
</dbReference>
<dbReference type="InterPro" id="IPR027417">
    <property type="entry name" value="P-loop_NTPase"/>
</dbReference>
<dbReference type="STRING" id="263820.PTO1394"/>
<keyword evidence="3" id="KW-1003">Cell membrane</keyword>
<dbReference type="SUPFAM" id="SSF50331">
    <property type="entry name" value="MOP-like"/>
    <property type="match status" value="1"/>
</dbReference>
<dbReference type="InterPro" id="IPR012340">
    <property type="entry name" value="NA-bd_OB-fold"/>
</dbReference>
<reference evidence="8 10" key="1">
    <citation type="journal article" date="2004" name="Proc. Natl. Acad. Sci. U.S.A.">
        <title>Genome sequence of Picrophilus torridus and its implications for life around pH 0.</title>
        <authorList>
            <person name="Futterer O."/>
            <person name="Angelov A."/>
            <person name="Liesegang H."/>
            <person name="Gottschalk G."/>
            <person name="Schleper C."/>
            <person name="Schepers B."/>
            <person name="Dock C."/>
            <person name="Antranikian G."/>
            <person name="Liebl W."/>
        </authorList>
    </citation>
    <scope>NUCLEOTIDE SEQUENCE [LARGE SCALE GENOMIC DNA]</scope>
    <source>
        <strain evidence="10">ATCC 700027 / DSM 9790 / JCM 10055 / NBRC 100828</strain>
        <strain evidence="8">DSM 9790</strain>
    </source>
</reference>
<dbReference type="PROSITE" id="PS50893">
    <property type="entry name" value="ABC_TRANSPORTER_2"/>
    <property type="match status" value="1"/>
</dbReference>
<dbReference type="PROSITE" id="PS00211">
    <property type="entry name" value="ABC_TRANSPORTER_1"/>
    <property type="match status" value="1"/>
</dbReference>
<dbReference type="PaxDb" id="263820-PTO1394"/>
<feature type="domain" description="ABC transporter" evidence="7">
    <location>
        <begin position="9"/>
        <end position="248"/>
    </location>
</feature>
<dbReference type="Proteomes" id="UP000192315">
    <property type="component" value="Unassembled WGS sequence"/>
</dbReference>
<dbReference type="GO" id="GO:0015408">
    <property type="term" value="F:ABC-type ferric iron transporter activity"/>
    <property type="evidence" value="ECO:0007669"/>
    <property type="project" value="InterPro"/>
</dbReference>
<dbReference type="AlphaFoldDB" id="Q6KZ73"/>
<organism evidence="8 10">
    <name type="scientific">Picrophilus torridus (strain ATCC 700027 / DSM 9790 / JCM 10055 / NBRC 100828 / KAW 2/3)</name>
    <dbReference type="NCBI Taxonomy" id="1122961"/>
    <lineage>
        <taxon>Archaea</taxon>
        <taxon>Methanobacteriati</taxon>
        <taxon>Thermoplasmatota</taxon>
        <taxon>Thermoplasmata</taxon>
        <taxon>Thermoplasmatales</taxon>
        <taxon>Picrophilaceae</taxon>
        <taxon>Picrophilus</taxon>
    </lineage>
</organism>
<dbReference type="GO" id="GO:0055052">
    <property type="term" value="C:ATP-binding cassette (ABC) transporter complex, substrate-binding subunit-containing"/>
    <property type="evidence" value="ECO:0007669"/>
    <property type="project" value="TreeGrafter"/>
</dbReference>
<dbReference type="InParanoid" id="Q6KZ73"/>
<dbReference type="InterPro" id="IPR015853">
    <property type="entry name" value="ABC_transpr_FbpC"/>
</dbReference>
<dbReference type="Pfam" id="PF00005">
    <property type="entry name" value="ABC_tran"/>
    <property type="match status" value="1"/>
</dbReference>
<evidence type="ECO:0000256" key="1">
    <source>
        <dbReference type="ARBA" id="ARBA00004202"/>
    </source>
</evidence>
<dbReference type="InterPro" id="IPR017871">
    <property type="entry name" value="ABC_transporter-like_CS"/>
</dbReference>
<dbReference type="eggNOG" id="arCOG00175">
    <property type="taxonomic scope" value="Archaea"/>
</dbReference>
<keyword evidence="6" id="KW-0472">Membrane</keyword>
<dbReference type="PANTHER" id="PTHR43875">
    <property type="entry name" value="MALTODEXTRIN IMPORT ATP-BINDING PROTEIN MSMX"/>
    <property type="match status" value="1"/>
</dbReference>